<accession>A3DMT4</accession>
<sequence length="88" mass="10273">MAILSRLKIIMEDEKLAKAIYEMLHPDNLTAPEYMSLKEKISRNNEEYIYEAEITVPNDPKRFDSLRGTLDEILSITEMINNVLIMLK</sequence>
<dbReference type="STRING" id="399550.Smar_0843"/>
<dbReference type="NCBIfam" id="NF011470">
    <property type="entry name" value="PRK14887.1"/>
    <property type="match status" value="1"/>
</dbReference>
<reference evidence="1 2" key="2">
    <citation type="journal article" date="2009" name="Stand. Genomic Sci.">
        <title>Complete genome sequence of Staphylothermus marinus Stetter and Fiala 1986 type strain F1.</title>
        <authorList>
            <person name="Anderson I.J."/>
            <person name="Sun H."/>
            <person name="Lapidus A."/>
            <person name="Copeland A."/>
            <person name="Glavina Del Rio T."/>
            <person name="Tice H."/>
            <person name="Dalin E."/>
            <person name="Lucas S."/>
            <person name="Barry K."/>
            <person name="Land M."/>
            <person name="Richardson P."/>
            <person name="Huber H."/>
            <person name="Kyrpides N.C."/>
        </authorList>
    </citation>
    <scope>NUCLEOTIDE SEQUENCE [LARGE SCALE GENOMIC DNA]</scope>
    <source>
        <strain evidence="2">ATCC 43588 / DSM 3639 / JCM 9404 / F1</strain>
    </source>
</reference>
<dbReference type="GeneID" id="4907707"/>
<reference evidence="2" key="1">
    <citation type="journal article" date="2009" name="BMC Genomics">
        <title>The complete genome sequence of Staphylothermus marinus reveals differences in sulfur metabolism among heterotrophic Crenarchaeota.</title>
        <authorList>
            <person name="Anderson I.J."/>
            <person name="Dharmarajan L."/>
            <person name="Rodriguez J."/>
            <person name="Hooper S."/>
            <person name="Porat I."/>
            <person name="Ulrich L.E."/>
            <person name="Elkins J.G."/>
            <person name="Mavromatis K."/>
            <person name="Sun H."/>
            <person name="Land M."/>
            <person name="Lapidus A."/>
            <person name="Lucas S."/>
            <person name="Barry K."/>
            <person name="Huber H."/>
            <person name="Zhulin I.B."/>
            <person name="Whitman W.B."/>
            <person name="Mukhopadhyay B."/>
            <person name="Woese C."/>
            <person name="Bristow J."/>
            <person name="Kyrpides N."/>
        </authorList>
    </citation>
    <scope>NUCLEOTIDE SEQUENCE [LARGE SCALE GENOMIC DNA]</scope>
    <source>
        <strain evidence="2">ATCC 43588 / DSM 3639 / JCM 9404 / F1</strain>
    </source>
</reference>
<organism evidence="1 2">
    <name type="scientific">Staphylothermus marinus (strain ATCC 43588 / DSM 3639 / JCM 9404 / F1)</name>
    <dbReference type="NCBI Taxonomy" id="399550"/>
    <lineage>
        <taxon>Archaea</taxon>
        <taxon>Thermoproteota</taxon>
        <taxon>Thermoprotei</taxon>
        <taxon>Desulfurococcales</taxon>
        <taxon>Desulfurococcaceae</taxon>
        <taxon>Staphylothermus</taxon>
    </lineage>
</organism>
<keyword evidence="2" id="KW-1185">Reference proteome</keyword>
<name>A3DMT4_STAMF</name>
<dbReference type="eggNOG" id="arCOG01354">
    <property type="taxonomic scope" value="Archaea"/>
</dbReference>
<proteinExistence type="predicted"/>
<dbReference type="HOGENOM" id="CLU_2461912_0_0_2"/>
<dbReference type="OrthoDB" id="374629at2157"/>
<dbReference type="Proteomes" id="UP000000254">
    <property type="component" value="Chromosome"/>
</dbReference>
<dbReference type="AlphaFoldDB" id="A3DMT4"/>
<dbReference type="KEGG" id="smr:Smar_0843"/>
<gene>
    <name evidence="1" type="ordered locus">Smar_0843</name>
</gene>
<evidence type="ECO:0000313" key="2">
    <source>
        <dbReference type="Proteomes" id="UP000000254"/>
    </source>
</evidence>
<evidence type="ECO:0000313" key="1">
    <source>
        <dbReference type="EMBL" id="ABN69944.1"/>
    </source>
</evidence>
<dbReference type="EMBL" id="CP000575">
    <property type="protein sequence ID" value="ABN69944.1"/>
    <property type="molecule type" value="Genomic_DNA"/>
</dbReference>
<dbReference type="RefSeq" id="WP_011839135.1">
    <property type="nucleotide sequence ID" value="NC_009033.1"/>
</dbReference>
<protein>
    <submittedName>
        <fullName evidence="1">Uncharacterized protein</fullName>
    </submittedName>
</protein>